<evidence type="ECO:0000313" key="9">
    <source>
        <dbReference type="Proteomes" id="UP000235584"/>
    </source>
</evidence>
<comment type="similarity">
    <text evidence="7">Belongs to the ATPase delta chain family.</text>
</comment>
<evidence type="ECO:0000256" key="7">
    <source>
        <dbReference type="HAMAP-Rule" id="MF_01416"/>
    </source>
</evidence>
<protein>
    <recommendedName>
        <fullName evidence="7">ATP synthase subunit delta</fullName>
    </recommendedName>
    <alternativeName>
        <fullName evidence="7">ATP synthase F(1) sector subunit delta</fullName>
    </alternativeName>
    <alternativeName>
        <fullName evidence="7">F-type ATPase subunit delta</fullName>
        <shortName evidence="7">F-ATPase subunit delta</shortName>
    </alternativeName>
</protein>
<dbReference type="GO" id="GO:0046933">
    <property type="term" value="F:proton-transporting ATP synthase activity, rotational mechanism"/>
    <property type="evidence" value="ECO:0007669"/>
    <property type="project" value="UniProtKB-UniRule"/>
</dbReference>
<keyword evidence="9" id="KW-1185">Reference proteome</keyword>
<gene>
    <name evidence="7" type="primary">atpH</name>
    <name evidence="8" type="ORF">C0V70_18860</name>
</gene>
<sequence>MKEQIIAKAYAQSIVELGEELKLDLVGELTKLTEAINKSNDLETLLFLEVFTAEEKLGVLNEVMKRLGLSQITVNFMQFLVQEQRIGLMPMIFKDAIVIDDHKKGFLRGTIEGSEDSIPADVKEKLKAYLQQKLGREAILEYKKSGNVTAGYRVTVEDLQLDASLENQLEQFKDSVLNS</sequence>
<evidence type="ECO:0000256" key="6">
    <source>
        <dbReference type="ARBA" id="ARBA00023310"/>
    </source>
</evidence>
<dbReference type="KEGG" id="bsto:C0V70_18860"/>
<dbReference type="Pfam" id="PF00213">
    <property type="entry name" value="OSCP"/>
    <property type="match status" value="1"/>
</dbReference>
<proteinExistence type="inferred from homology"/>
<comment type="function">
    <text evidence="7">F(1)F(0) ATP synthase produces ATP from ADP in the presence of a proton or sodium gradient. F-type ATPases consist of two structural domains, F(1) containing the extramembraneous catalytic core and F(0) containing the membrane proton channel, linked together by a central stalk and a peripheral stalk. During catalysis, ATP synthesis in the catalytic domain of F(1) is coupled via a rotary mechanism of the central stalk subunits to proton translocation.</text>
</comment>
<evidence type="ECO:0000256" key="1">
    <source>
        <dbReference type="ARBA" id="ARBA00004370"/>
    </source>
</evidence>
<dbReference type="Gene3D" id="1.10.520.20">
    <property type="entry name" value="N-terminal domain of the delta subunit of the F1F0-ATP synthase"/>
    <property type="match status" value="1"/>
</dbReference>
<keyword evidence="4 7" id="KW-0406">Ion transport</keyword>
<dbReference type="InterPro" id="IPR026015">
    <property type="entry name" value="ATP_synth_OSCP/delta_N_sf"/>
</dbReference>
<evidence type="ECO:0000256" key="4">
    <source>
        <dbReference type="ARBA" id="ARBA00023065"/>
    </source>
</evidence>
<reference evidence="8 9" key="1">
    <citation type="submission" date="2018-01" db="EMBL/GenBank/DDBJ databases">
        <title>Complete genome sequence of Bacteriovorax stolpii DSM12778.</title>
        <authorList>
            <person name="Tang B."/>
            <person name="Chang J."/>
        </authorList>
    </citation>
    <scope>NUCLEOTIDE SEQUENCE [LARGE SCALE GENOMIC DNA]</scope>
    <source>
        <strain evidence="8 9">DSM 12778</strain>
    </source>
</reference>
<keyword evidence="5 7" id="KW-0472">Membrane</keyword>
<dbReference type="OrthoDB" id="9802471at2"/>
<dbReference type="EMBL" id="CP025704">
    <property type="protein sequence ID" value="AUO00130.1"/>
    <property type="molecule type" value="Genomic_DNA"/>
</dbReference>
<evidence type="ECO:0000256" key="3">
    <source>
        <dbReference type="ARBA" id="ARBA00022781"/>
    </source>
</evidence>
<dbReference type="GO" id="GO:0005886">
    <property type="term" value="C:plasma membrane"/>
    <property type="evidence" value="ECO:0007669"/>
    <property type="project" value="UniProtKB-SubCell"/>
</dbReference>
<evidence type="ECO:0000256" key="2">
    <source>
        <dbReference type="ARBA" id="ARBA00022448"/>
    </source>
</evidence>
<dbReference type="RefSeq" id="WP_102245417.1">
    <property type="nucleotide sequence ID" value="NZ_CP025704.1"/>
</dbReference>
<evidence type="ECO:0000256" key="5">
    <source>
        <dbReference type="ARBA" id="ARBA00023136"/>
    </source>
</evidence>
<keyword evidence="2 7" id="KW-0813">Transport</keyword>
<keyword evidence="7" id="KW-1003">Cell membrane</keyword>
<dbReference type="InterPro" id="IPR000711">
    <property type="entry name" value="ATPase_OSCP/dsu"/>
</dbReference>
<dbReference type="AlphaFoldDB" id="A0A2K9NX82"/>
<dbReference type="SUPFAM" id="SSF47928">
    <property type="entry name" value="N-terminal domain of the delta subunit of the F1F0-ATP synthase"/>
    <property type="match status" value="1"/>
</dbReference>
<comment type="function">
    <text evidence="7">This protein is part of the stalk that links CF(0) to CF(1). It either transmits conformational changes from CF(0) to CF(1) or is implicated in proton conduction.</text>
</comment>
<dbReference type="Proteomes" id="UP000235584">
    <property type="component" value="Chromosome"/>
</dbReference>
<name>A0A2K9NX82_BACTC</name>
<keyword evidence="3 7" id="KW-0375">Hydrogen ion transport</keyword>
<accession>A0A2K9NX82</accession>
<dbReference type="PANTHER" id="PTHR11910">
    <property type="entry name" value="ATP SYNTHASE DELTA CHAIN"/>
    <property type="match status" value="1"/>
</dbReference>
<organism evidence="8 9">
    <name type="scientific">Bacteriovorax stolpii</name>
    <name type="common">Bdellovibrio stolpii</name>
    <dbReference type="NCBI Taxonomy" id="960"/>
    <lineage>
        <taxon>Bacteria</taxon>
        <taxon>Pseudomonadati</taxon>
        <taxon>Bdellovibrionota</taxon>
        <taxon>Bacteriovoracia</taxon>
        <taxon>Bacteriovoracales</taxon>
        <taxon>Bacteriovoracaceae</taxon>
        <taxon>Bacteriovorax</taxon>
    </lineage>
</organism>
<dbReference type="PRINTS" id="PR00125">
    <property type="entry name" value="ATPASEDELTA"/>
</dbReference>
<comment type="subcellular location">
    <subcellularLocation>
        <location evidence="7">Cell membrane</location>
        <topology evidence="7">Peripheral membrane protein</topology>
    </subcellularLocation>
    <subcellularLocation>
        <location evidence="1">Membrane</location>
    </subcellularLocation>
</comment>
<evidence type="ECO:0000313" key="8">
    <source>
        <dbReference type="EMBL" id="AUO00130.1"/>
    </source>
</evidence>
<dbReference type="GO" id="GO:0045259">
    <property type="term" value="C:proton-transporting ATP synthase complex"/>
    <property type="evidence" value="ECO:0007669"/>
    <property type="project" value="UniProtKB-KW"/>
</dbReference>
<keyword evidence="6 7" id="KW-0066">ATP synthesis</keyword>
<dbReference type="HAMAP" id="MF_01416">
    <property type="entry name" value="ATP_synth_delta_bact"/>
    <property type="match status" value="1"/>
</dbReference>
<keyword evidence="7" id="KW-0139">CF(1)</keyword>